<keyword evidence="1" id="KW-0677">Repeat</keyword>
<keyword evidence="4" id="KW-1133">Transmembrane helix</keyword>
<organism evidence="5 6">
    <name type="scientific">Candidatus Magnetominusculus xianensis</name>
    <dbReference type="NCBI Taxonomy" id="1748249"/>
    <lineage>
        <taxon>Bacteria</taxon>
        <taxon>Pseudomonadati</taxon>
        <taxon>Nitrospirota</taxon>
        <taxon>Nitrospiria</taxon>
        <taxon>Nitrospirales</taxon>
        <taxon>Nitrospiraceae</taxon>
        <taxon>Candidatus Magnetominusculus</taxon>
    </lineage>
</organism>
<dbReference type="RefSeq" id="WP_085051942.1">
    <property type="nucleotide sequence ID" value="NZ_LNQR01000047.1"/>
</dbReference>
<feature type="transmembrane region" description="Helical" evidence="4">
    <location>
        <begin position="53"/>
        <end position="71"/>
    </location>
</feature>
<dbReference type="PANTHER" id="PTHR44227:SF3">
    <property type="entry name" value="PROTEIN O-MANNOSYL-TRANSFERASE TMTC4"/>
    <property type="match status" value="1"/>
</dbReference>
<keyword evidence="4" id="KW-0812">Transmembrane</keyword>
<feature type="transmembrane region" description="Helical" evidence="4">
    <location>
        <begin position="91"/>
        <end position="112"/>
    </location>
</feature>
<name>A0ABR5SHI5_9BACT</name>
<feature type="transmembrane region" description="Helical" evidence="4">
    <location>
        <begin position="166"/>
        <end position="184"/>
    </location>
</feature>
<dbReference type="InterPro" id="IPR011990">
    <property type="entry name" value="TPR-like_helical_dom_sf"/>
</dbReference>
<dbReference type="PROSITE" id="PS50293">
    <property type="entry name" value="TPR_REGION"/>
    <property type="match status" value="1"/>
</dbReference>
<dbReference type="InterPro" id="IPR052346">
    <property type="entry name" value="O-mannosyl-transferase_TMTC"/>
</dbReference>
<protein>
    <recommendedName>
        <fullName evidence="7">Tetratricopeptide TPR_2 repeat protein</fullName>
    </recommendedName>
</protein>
<evidence type="ECO:0000256" key="3">
    <source>
        <dbReference type="PROSITE-ProRule" id="PRU00339"/>
    </source>
</evidence>
<sequence>MNISGSISGLINNRPALNAFFYLSIVSAAFTGAIASLSNGFVWDDIHVVTNPVLVDTNSFYGYFFGNGIYYRPFWRVSLSLDWSLWRMNPLGYHLNNLVVHAANSLLVFVMAERLMTRGDGNIIADKTPADRIQADRIPAFLAALTFALHPVHSEPIAWISGRTDLLVTFFFLLGFLGFLIYRWEDDAKGIVICALFYLFSMFSKENGIMLIAVVLAYGLLTKMPWRRLMLSMSVLFAVVIVYFMMRHGSGLSEVIMKPGTAGAYLSSQVSLISFFKTIVYGSGYYIEKLLLPMNLNLLPAIPESAGYVWLFCAAVGGSVFCLVRCGSPAPFLLLWIVLTMLPSLSVMFSQVASPLGERYLYLSSVGFSILLVWGCAKILNRRVLIGVFILISIWYFVLINERVGQWRSDLTLWGDTVKKSPVSATAHTNYAIALMQEQDIVNSEKELLTALRIPYKSGEQTALILNALSNIEIMRKDYKKAIDYLRDAIKYDTGCSAAFNNLGYVYMQMSAADGVDEQGKTEALRTAISYFNKALEIVSYLSQTKFNLGLCYFELNDYDKAAEYFNATVEADPVSKLGQQAASLLAAAKMRKAAGGSLRR</sequence>
<feature type="transmembrane region" description="Helical" evidence="4">
    <location>
        <begin position="333"/>
        <end position="354"/>
    </location>
</feature>
<dbReference type="SMART" id="SM00028">
    <property type="entry name" value="TPR"/>
    <property type="match status" value="3"/>
</dbReference>
<feature type="transmembrane region" description="Helical" evidence="4">
    <location>
        <begin position="266"/>
        <end position="287"/>
    </location>
</feature>
<proteinExistence type="predicted"/>
<feature type="transmembrane region" description="Helical" evidence="4">
    <location>
        <begin position="307"/>
        <end position="326"/>
    </location>
</feature>
<dbReference type="EMBL" id="LNQR01000047">
    <property type="protein sequence ID" value="KWT87801.1"/>
    <property type="molecule type" value="Genomic_DNA"/>
</dbReference>
<keyword evidence="4" id="KW-0472">Membrane</keyword>
<evidence type="ECO:0008006" key="7">
    <source>
        <dbReference type="Google" id="ProtNLM"/>
    </source>
</evidence>
<dbReference type="PROSITE" id="PS50005">
    <property type="entry name" value="TPR"/>
    <property type="match status" value="1"/>
</dbReference>
<dbReference type="SUPFAM" id="SSF48452">
    <property type="entry name" value="TPR-like"/>
    <property type="match status" value="1"/>
</dbReference>
<feature type="transmembrane region" description="Helical" evidence="4">
    <location>
        <begin position="360"/>
        <end position="377"/>
    </location>
</feature>
<evidence type="ECO:0000313" key="6">
    <source>
        <dbReference type="Proteomes" id="UP000060487"/>
    </source>
</evidence>
<dbReference type="InterPro" id="IPR013105">
    <property type="entry name" value="TPR_2"/>
</dbReference>
<dbReference type="Gene3D" id="1.25.40.10">
    <property type="entry name" value="Tetratricopeptide repeat domain"/>
    <property type="match status" value="1"/>
</dbReference>
<evidence type="ECO:0000256" key="2">
    <source>
        <dbReference type="ARBA" id="ARBA00022803"/>
    </source>
</evidence>
<dbReference type="PANTHER" id="PTHR44227">
    <property type="match status" value="1"/>
</dbReference>
<comment type="caution">
    <text evidence="5">The sequence shown here is derived from an EMBL/GenBank/DDBJ whole genome shotgun (WGS) entry which is preliminary data.</text>
</comment>
<feature type="transmembrane region" description="Helical" evidence="4">
    <location>
        <begin position="384"/>
        <end position="400"/>
    </location>
</feature>
<feature type="repeat" description="TPR" evidence="3">
    <location>
        <begin position="543"/>
        <end position="576"/>
    </location>
</feature>
<reference evidence="5 6" key="1">
    <citation type="submission" date="2015-11" db="EMBL/GenBank/DDBJ databases">
        <authorList>
            <person name="Lin W."/>
        </authorList>
    </citation>
    <scope>NUCLEOTIDE SEQUENCE [LARGE SCALE GENOMIC DNA]</scope>
    <source>
        <strain evidence="5 6">HCH-1</strain>
    </source>
</reference>
<gene>
    <name evidence="5" type="ORF">ASN18_1308</name>
</gene>
<feature type="transmembrane region" description="Helical" evidence="4">
    <location>
        <begin position="226"/>
        <end position="245"/>
    </location>
</feature>
<feature type="transmembrane region" description="Helical" evidence="4">
    <location>
        <begin position="20"/>
        <end position="41"/>
    </location>
</feature>
<evidence type="ECO:0000256" key="1">
    <source>
        <dbReference type="ARBA" id="ARBA00022737"/>
    </source>
</evidence>
<evidence type="ECO:0000256" key="4">
    <source>
        <dbReference type="SAM" id="Phobius"/>
    </source>
</evidence>
<dbReference type="InterPro" id="IPR019734">
    <property type="entry name" value="TPR_rpt"/>
</dbReference>
<evidence type="ECO:0000313" key="5">
    <source>
        <dbReference type="EMBL" id="KWT87801.1"/>
    </source>
</evidence>
<dbReference type="Proteomes" id="UP000060487">
    <property type="component" value="Unassembled WGS sequence"/>
</dbReference>
<dbReference type="Pfam" id="PF07719">
    <property type="entry name" value="TPR_2"/>
    <property type="match status" value="1"/>
</dbReference>
<keyword evidence="6" id="KW-1185">Reference proteome</keyword>
<keyword evidence="2 3" id="KW-0802">TPR repeat</keyword>
<feature type="transmembrane region" description="Helical" evidence="4">
    <location>
        <begin position="196"/>
        <end position="220"/>
    </location>
</feature>
<accession>A0ABR5SHI5</accession>